<accession>A0AAW1KAL4</accession>
<proteinExistence type="inferred from homology"/>
<comment type="subcellular location">
    <subcellularLocation>
        <location evidence="1 6">Membrane</location>
        <topology evidence="1 6">Multi-pass membrane protein</topology>
    </subcellularLocation>
</comment>
<dbReference type="GO" id="GO:0005743">
    <property type="term" value="C:mitochondrial inner membrane"/>
    <property type="evidence" value="ECO:0007669"/>
    <property type="project" value="TreeGrafter"/>
</dbReference>
<evidence type="ECO:0000256" key="6">
    <source>
        <dbReference type="RuleBase" id="RU003945"/>
    </source>
</evidence>
<dbReference type="Proteomes" id="UP001443914">
    <property type="component" value="Unassembled WGS sequence"/>
</dbReference>
<feature type="domain" description="Membrane insertase YidC/Oxa/ALB C-terminal" evidence="8">
    <location>
        <begin position="157"/>
        <end position="347"/>
    </location>
</feature>
<dbReference type="EMBL" id="JBDFQZ010000006">
    <property type="protein sequence ID" value="KAK9716679.1"/>
    <property type="molecule type" value="Genomic_DNA"/>
</dbReference>
<evidence type="ECO:0000256" key="4">
    <source>
        <dbReference type="ARBA" id="ARBA00022989"/>
    </source>
</evidence>
<evidence type="ECO:0000256" key="5">
    <source>
        <dbReference type="ARBA" id="ARBA00023136"/>
    </source>
</evidence>
<evidence type="ECO:0000256" key="2">
    <source>
        <dbReference type="ARBA" id="ARBA00010583"/>
    </source>
</evidence>
<evidence type="ECO:0000256" key="7">
    <source>
        <dbReference type="SAM" id="MobiDB-lite"/>
    </source>
</evidence>
<evidence type="ECO:0000256" key="3">
    <source>
        <dbReference type="ARBA" id="ARBA00022692"/>
    </source>
</evidence>
<evidence type="ECO:0000313" key="9">
    <source>
        <dbReference type="EMBL" id="KAK9716679.1"/>
    </source>
</evidence>
<gene>
    <name evidence="9" type="ORF">RND81_06G250300</name>
</gene>
<reference evidence="9" key="1">
    <citation type="submission" date="2024-03" db="EMBL/GenBank/DDBJ databases">
        <title>WGS assembly of Saponaria officinalis var. Norfolk2.</title>
        <authorList>
            <person name="Jenkins J."/>
            <person name="Shu S."/>
            <person name="Grimwood J."/>
            <person name="Barry K."/>
            <person name="Goodstein D."/>
            <person name="Schmutz J."/>
            <person name="Leebens-Mack J."/>
            <person name="Osbourn A."/>
        </authorList>
    </citation>
    <scope>NUCLEOTIDE SEQUENCE [LARGE SCALE GENOMIC DNA]</scope>
    <source>
        <strain evidence="9">JIC</strain>
    </source>
</reference>
<dbReference type="PANTHER" id="PTHR12428:SF34">
    <property type="entry name" value="MITOCHONDRIAL INNER MEMBRANE PROTEIN OXA1-LIKE"/>
    <property type="match status" value="1"/>
</dbReference>
<dbReference type="CDD" id="cd20069">
    <property type="entry name" value="5TM_Oxa1-like"/>
    <property type="match status" value="1"/>
</dbReference>
<sequence length="442" mass="48185">MAYRRTICTRATFFAQRFNPSFTYIPHNHDDNNKNTNENPNFHKINHFSTQRSNFGTKMCNFSAPRNVFYHQTAFLGILGNGFGGNRYMSSAIGDAVDKVEYLNDLSAVISDVPTNVIVSQAAAVSEVAIAAADSAIPVAALQYVIDGVHSFTGLNWAASIALTTLMIRGATVPFLINQLKATSKLSIMRPRLEEIKEEMSAKANDPAAMQEGKQKMNAIFKEYGVTPFTPLKGILIQGPIFISFFLAISNMAEKVPSFKNGGAFWFTDLTTKDTTFTLPVLTALTFLITVEFNMQEGLEGNPVASTMKKFSRGLAVLTVPLTMNFPQAIFCYWITSNIFSFGYGFVLKIPGVKEALGVPKIQVAPPSNTKPTSIQTGFSLFKALKQAAASGSSPALPAAPGQTKPTVDGKTSSPSSSSAVLSQRIKSLERQVKQRKKNKKR</sequence>
<keyword evidence="10" id="KW-1185">Reference proteome</keyword>
<dbReference type="Pfam" id="PF02096">
    <property type="entry name" value="60KD_IMP"/>
    <property type="match status" value="1"/>
</dbReference>
<keyword evidence="3 6" id="KW-0812">Transmembrane</keyword>
<comment type="similarity">
    <text evidence="2">Belongs to the OXA1/ALB3/YidC (TC 2.A.9.2) family.</text>
</comment>
<evidence type="ECO:0000313" key="10">
    <source>
        <dbReference type="Proteomes" id="UP001443914"/>
    </source>
</evidence>
<dbReference type="AlphaFoldDB" id="A0AAW1KAL4"/>
<dbReference type="GO" id="GO:0032979">
    <property type="term" value="P:protein insertion into mitochondrial inner membrane from matrix"/>
    <property type="evidence" value="ECO:0007669"/>
    <property type="project" value="TreeGrafter"/>
</dbReference>
<name>A0AAW1KAL4_SAPOF</name>
<dbReference type="InterPro" id="IPR001708">
    <property type="entry name" value="YidC/ALB3/OXA1/COX18"/>
</dbReference>
<keyword evidence="5" id="KW-0472">Membrane</keyword>
<protein>
    <recommendedName>
        <fullName evidence="8">Membrane insertase YidC/Oxa/ALB C-terminal domain-containing protein</fullName>
    </recommendedName>
</protein>
<dbReference type="InterPro" id="IPR028055">
    <property type="entry name" value="YidC/Oxa/ALB_C"/>
</dbReference>
<feature type="region of interest" description="Disordered" evidence="7">
    <location>
        <begin position="392"/>
        <end position="442"/>
    </location>
</feature>
<dbReference type="NCBIfam" id="TIGR03592">
    <property type="entry name" value="yidC_oxa1_cterm"/>
    <property type="match status" value="1"/>
</dbReference>
<comment type="similarity">
    <text evidence="6">Belongs to the OXA1/ALB3/YidC family.</text>
</comment>
<evidence type="ECO:0000259" key="8">
    <source>
        <dbReference type="Pfam" id="PF02096"/>
    </source>
</evidence>
<evidence type="ECO:0000256" key="1">
    <source>
        <dbReference type="ARBA" id="ARBA00004141"/>
    </source>
</evidence>
<dbReference type="GO" id="GO:0032977">
    <property type="term" value="F:membrane insertase activity"/>
    <property type="evidence" value="ECO:0007669"/>
    <property type="project" value="InterPro"/>
</dbReference>
<feature type="compositionally biased region" description="Low complexity" evidence="7">
    <location>
        <begin position="392"/>
        <end position="402"/>
    </location>
</feature>
<organism evidence="9 10">
    <name type="scientific">Saponaria officinalis</name>
    <name type="common">Common soapwort</name>
    <name type="synonym">Lychnis saponaria</name>
    <dbReference type="NCBI Taxonomy" id="3572"/>
    <lineage>
        <taxon>Eukaryota</taxon>
        <taxon>Viridiplantae</taxon>
        <taxon>Streptophyta</taxon>
        <taxon>Embryophyta</taxon>
        <taxon>Tracheophyta</taxon>
        <taxon>Spermatophyta</taxon>
        <taxon>Magnoliopsida</taxon>
        <taxon>eudicotyledons</taxon>
        <taxon>Gunneridae</taxon>
        <taxon>Pentapetalae</taxon>
        <taxon>Caryophyllales</taxon>
        <taxon>Caryophyllaceae</taxon>
        <taxon>Caryophylleae</taxon>
        <taxon>Saponaria</taxon>
    </lineage>
</organism>
<comment type="caution">
    <text evidence="9">The sequence shown here is derived from an EMBL/GenBank/DDBJ whole genome shotgun (WGS) entry which is preliminary data.</text>
</comment>
<dbReference type="PANTHER" id="PTHR12428">
    <property type="entry name" value="OXA1"/>
    <property type="match status" value="1"/>
</dbReference>
<keyword evidence="4" id="KW-1133">Transmembrane helix</keyword>